<proteinExistence type="predicted"/>
<evidence type="ECO:0000313" key="7">
    <source>
        <dbReference type="Proteomes" id="UP000002574"/>
    </source>
</evidence>
<sequence>MSNIWFSSLLLLLGTSAGSLMAVMFKKVPMSVNLNLSFAGGVMLVASFTSLIIPGIQKGGFAQTSLGILMGFALIGIIEHLFPHQHVIKGAEGAIKSQKLKKLYLIVAGVAIHNIPEGFGVGVSSAYSLETGTATAIAIAIQDIPEGLIVTLALMVANDRIMVPIVTGVLSGIVESLFCLLGFYTFDTFRNFLALGLGIGGGAMIYITVKEVFPEVYSEGSHTVSTLGFLAGFLLMLFLDTI</sequence>
<feature type="transmembrane region" description="Helical" evidence="5">
    <location>
        <begin position="103"/>
        <end position="127"/>
    </location>
</feature>
<dbReference type="GO" id="GO:0005385">
    <property type="term" value="F:zinc ion transmembrane transporter activity"/>
    <property type="evidence" value="ECO:0007669"/>
    <property type="project" value="TreeGrafter"/>
</dbReference>
<dbReference type="KEGG" id="hth:HTH_0688"/>
<dbReference type="OrthoDB" id="9787346at2"/>
<feature type="transmembrane region" description="Helical" evidence="5">
    <location>
        <begin position="161"/>
        <end position="186"/>
    </location>
</feature>
<dbReference type="PANTHER" id="PTHR11040">
    <property type="entry name" value="ZINC/IRON TRANSPORTER"/>
    <property type="match status" value="1"/>
</dbReference>
<protein>
    <submittedName>
        <fullName evidence="6">Divalent heavy-metal cations transporter</fullName>
    </submittedName>
</protein>
<feature type="transmembrane region" description="Helical" evidence="5">
    <location>
        <begin position="192"/>
        <end position="209"/>
    </location>
</feature>
<feature type="transmembrane region" description="Helical" evidence="5">
    <location>
        <begin position="62"/>
        <end position="82"/>
    </location>
</feature>
<dbReference type="PANTHER" id="PTHR11040:SF70">
    <property type="entry name" value="OS05G0316100 PROTEIN"/>
    <property type="match status" value="1"/>
</dbReference>
<comment type="subcellular location">
    <subcellularLocation>
        <location evidence="1">Membrane</location>
        <topology evidence="1">Multi-pass membrane protein</topology>
    </subcellularLocation>
</comment>
<evidence type="ECO:0000256" key="2">
    <source>
        <dbReference type="ARBA" id="ARBA00022692"/>
    </source>
</evidence>
<name>D3DH46_HYDTT</name>
<dbReference type="Proteomes" id="UP000002574">
    <property type="component" value="Chromosome"/>
</dbReference>
<feature type="transmembrane region" description="Helical" evidence="5">
    <location>
        <begin position="221"/>
        <end position="239"/>
    </location>
</feature>
<dbReference type="InterPro" id="IPR003689">
    <property type="entry name" value="ZIP"/>
</dbReference>
<evidence type="ECO:0000256" key="4">
    <source>
        <dbReference type="ARBA" id="ARBA00023136"/>
    </source>
</evidence>
<reference evidence="6 7" key="1">
    <citation type="journal article" date="2010" name="J. Bacteriol.">
        <title>Complete genome sequence of the thermophilic, obligately chemolithoautotrophic hydrogen-oxidizing bacterium Hydrogenobacter thermophilus TK-6.</title>
        <authorList>
            <person name="Arai H."/>
            <person name="Kanbe H."/>
            <person name="Ishii M."/>
            <person name="Igarashi Y."/>
        </authorList>
    </citation>
    <scope>NUCLEOTIDE SEQUENCE [LARGE SCALE GENOMIC DNA]</scope>
    <source>
        <strain evidence="7">DSM 6534 / IAM 12695 / TK-6</strain>
    </source>
</reference>
<keyword evidence="7" id="KW-1185">Reference proteome</keyword>
<evidence type="ECO:0000313" key="6">
    <source>
        <dbReference type="EMBL" id="BAI69148.1"/>
    </source>
</evidence>
<keyword evidence="2 5" id="KW-0812">Transmembrane</keyword>
<feature type="transmembrane region" description="Helical" evidence="5">
    <location>
        <begin position="6"/>
        <end position="25"/>
    </location>
</feature>
<keyword evidence="4 5" id="KW-0472">Membrane</keyword>
<gene>
    <name evidence="6" type="ordered locus">HTH_0688</name>
</gene>
<organism evidence="6 7">
    <name type="scientific">Hydrogenobacter thermophilus (strain DSM 6534 / IAM 12695 / TK-6)</name>
    <dbReference type="NCBI Taxonomy" id="608538"/>
    <lineage>
        <taxon>Bacteria</taxon>
        <taxon>Pseudomonadati</taxon>
        <taxon>Aquificota</taxon>
        <taxon>Aquificia</taxon>
        <taxon>Aquificales</taxon>
        <taxon>Aquificaceae</taxon>
        <taxon>Hydrogenobacter</taxon>
    </lineage>
</organism>
<evidence type="ECO:0000256" key="1">
    <source>
        <dbReference type="ARBA" id="ARBA00004141"/>
    </source>
</evidence>
<dbReference type="STRING" id="608538.HTH_0688"/>
<dbReference type="AlphaFoldDB" id="D3DH46"/>
<evidence type="ECO:0000256" key="3">
    <source>
        <dbReference type="ARBA" id="ARBA00022989"/>
    </source>
</evidence>
<dbReference type="Pfam" id="PF02535">
    <property type="entry name" value="Zip"/>
    <property type="match status" value="1"/>
</dbReference>
<keyword evidence="3 5" id="KW-1133">Transmembrane helix</keyword>
<dbReference type="GO" id="GO:0016020">
    <property type="term" value="C:membrane"/>
    <property type="evidence" value="ECO:0007669"/>
    <property type="project" value="UniProtKB-SubCell"/>
</dbReference>
<accession>D3DH46</accession>
<evidence type="ECO:0000256" key="5">
    <source>
        <dbReference type="SAM" id="Phobius"/>
    </source>
</evidence>
<dbReference type="EMBL" id="AP011112">
    <property type="protein sequence ID" value="BAI69148.1"/>
    <property type="molecule type" value="Genomic_DNA"/>
</dbReference>
<dbReference type="eggNOG" id="COG0428">
    <property type="taxonomic scope" value="Bacteria"/>
</dbReference>
<dbReference type="KEGG" id="hte:Hydth_0687"/>
<feature type="transmembrane region" description="Helical" evidence="5">
    <location>
        <begin position="32"/>
        <end position="56"/>
    </location>
</feature>